<dbReference type="InterPro" id="IPR050789">
    <property type="entry name" value="Diverse_Enzym_Activities"/>
</dbReference>
<comment type="caution">
    <text evidence="2">The sequence shown here is derived from an EMBL/GenBank/DDBJ whole genome shotgun (WGS) entry which is preliminary data.</text>
</comment>
<dbReference type="PANTHER" id="PTHR43283:SF3">
    <property type="entry name" value="BETA-LACTAMASE FAMILY PROTEIN (AFU_ORTHOLOGUE AFUA_5G07500)"/>
    <property type="match status" value="1"/>
</dbReference>
<reference evidence="2 3" key="1">
    <citation type="submission" date="2013-10" db="EMBL/GenBank/DDBJ databases">
        <title>Salinisphaera japonica YTM-1 Genome Sequencing.</title>
        <authorList>
            <person name="Lai Q."/>
            <person name="Li C."/>
            <person name="Shao Z."/>
        </authorList>
    </citation>
    <scope>NUCLEOTIDE SEQUENCE [LARGE SCALE GENOMIC DNA]</scope>
    <source>
        <strain evidence="2 3">YTM-1</strain>
    </source>
</reference>
<keyword evidence="3" id="KW-1185">Reference proteome</keyword>
<gene>
    <name evidence="2" type="ORF">SAJA_04620</name>
</gene>
<dbReference type="Pfam" id="PF00144">
    <property type="entry name" value="Beta-lactamase"/>
    <property type="match status" value="1"/>
</dbReference>
<evidence type="ECO:0000259" key="1">
    <source>
        <dbReference type="Pfam" id="PF00144"/>
    </source>
</evidence>
<evidence type="ECO:0000313" key="3">
    <source>
        <dbReference type="Proteomes" id="UP000285310"/>
    </source>
</evidence>
<feature type="domain" description="Beta-lactamase-related" evidence="1">
    <location>
        <begin position="54"/>
        <end position="396"/>
    </location>
</feature>
<proteinExistence type="predicted"/>
<dbReference type="RefSeq" id="WP_123657470.1">
    <property type="nucleotide sequence ID" value="NZ_AYKG01000011.1"/>
</dbReference>
<organism evidence="2 3">
    <name type="scientific">Salinisphaera japonica YTM-1</name>
    <dbReference type="NCBI Taxonomy" id="1209778"/>
    <lineage>
        <taxon>Bacteria</taxon>
        <taxon>Pseudomonadati</taxon>
        <taxon>Pseudomonadota</taxon>
        <taxon>Gammaproteobacteria</taxon>
        <taxon>Salinisphaerales</taxon>
        <taxon>Salinisphaeraceae</taxon>
        <taxon>Salinisphaera</taxon>
    </lineage>
</organism>
<dbReference type="OrthoDB" id="5705574at2"/>
<dbReference type="PANTHER" id="PTHR43283">
    <property type="entry name" value="BETA-LACTAMASE-RELATED"/>
    <property type="match status" value="1"/>
</dbReference>
<dbReference type="Gene3D" id="3.40.710.10">
    <property type="entry name" value="DD-peptidase/beta-lactamase superfamily"/>
    <property type="match status" value="1"/>
</dbReference>
<sequence>MVDWAWPGTRRIEIRDPDLTGVTDINKAAEIDARRVGLSPRRVDRIWQAVEDVYRSRVHPGLSFCLRRDGEIVLDRAIGHARGVAPDCPPGPQSVAMAADTPVCMFSASKAVIAVLTHKLAETGAIDLDAPVSRYIPEFSGEGKTHTTLAQVLTHRGGFPCFPRGDGNAEVLRDWDACIARICRAPANAGGERLAYHAMTGGYILGEVIRRVTDKPLTAYLDKTLRKPLGMRYFTYGLDGRSRSRVAANHVAGMPVRWPMSKWAEAALARSFEDVVALSNESLFMDTVIPSGNLYATAEEISRFYQMMLDDGRYGDQQVLAPETVARLRRPAGRLAIDHMLKLPMRYSQGLMLGMNPVGVYGPMSGAAFGHVGFMNIFGWADPDRRLSVSLLTTGKALLGGHLIPLVKMLGQVNHECGGWRRGL</sequence>
<dbReference type="InterPro" id="IPR001466">
    <property type="entry name" value="Beta-lactam-related"/>
</dbReference>
<accession>A0A423PYF1</accession>
<dbReference type="AlphaFoldDB" id="A0A423PYF1"/>
<dbReference type="Proteomes" id="UP000285310">
    <property type="component" value="Unassembled WGS sequence"/>
</dbReference>
<dbReference type="FunCoup" id="A0A423PYF1">
    <property type="interactions" value="113"/>
</dbReference>
<dbReference type="InterPro" id="IPR012338">
    <property type="entry name" value="Beta-lactam/transpept-like"/>
</dbReference>
<name>A0A423PYF1_9GAMM</name>
<dbReference type="InParanoid" id="A0A423PYF1"/>
<protein>
    <submittedName>
        <fullName evidence="2">Beta-lactamase</fullName>
    </submittedName>
</protein>
<dbReference type="SUPFAM" id="SSF56601">
    <property type="entry name" value="beta-lactamase/transpeptidase-like"/>
    <property type="match status" value="1"/>
</dbReference>
<dbReference type="EMBL" id="AYKG01000011">
    <property type="protein sequence ID" value="ROO30634.1"/>
    <property type="molecule type" value="Genomic_DNA"/>
</dbReference>
<evidence type="ECO:0000313" key="2">
    <source>
        <dbReference type="EMBL" id="ROO30634.1"/>
    </source>
</evidence>